<dbReference type="Gene3D" id="3.40.50.1820">
    <property type="entry name" value="alpha/beta hydrolase"/>
    <property type="match status" value="1"/>
</dbReference>
<dbReference type="PANTHER" id="PTHR42776:SF27">
    <property type="entry name" value="DIPEPTIDYL PEPTIDASE FAMILY MEMBER 6"/>
    <property type="match status" value="1"/>
</dbReference>
<keyword evidence="1 4" id="KW-0378">Hydrolase</keyword>
<evidence type="ECO:0000256" key="2">
    <source>
        <dbReference type="SAM" id="SignalP"/>
    </source>
</evidence>
<evidence type="ECO:0000313" key="5">
    <source>
        <dbReference type="Proteomes" id="UP000549617"/>
    </source>
</evidence>
<dbReference type="GO" id="GO:0004252">
    <property type="term" value="F:serine-type endopeptidase activity"/>
    <property type="evidence" value="ECO:0007669"/>
    <property type="project" value="TreeGrafter"/>
</dbReference>
<dbReference type="Pfam" id="PF00326">
    <property type="entry name" value="Peptidase_S9"/>
    <property type="match status" value="1"/>
</dbReference>
<evidence type="ECO:0000259" key="3">
    <source>
        <dbReference type="Pfam" id="PF00326"/>
    </source>
</evidence>
<dbReference type="InterPro" id="IPR001375">
    <property type="entry name" value="Peptidase_S9_cat"/>
</dbReference>
<accession>A0A7W9AGE1</accession>
<keyword evidence="5" id="KW-1185">Reference proteome</keyword>
<dbReference type="SUPFAM" id="SSF53474">
    <property type="entry name" value="alpha/beta-Hydrolases"/>
    <property type="match status" value="1"/>
</dbReference>
<dbReference type="SUPFAM" id="SSF82171">
    <property type="entry name" value="DPP6 N-terminal domain-like"/>
    <property type="match status" value="1"/>
</dbReference>
<comment type="caution">
    <text evidence="4">The sequence shown here is derived from an EMBL/GenBank/DDBJ whole genome shotgun (WGS) entry which is preliminary data.</text>
</comment>
<sequence>MRFTAVAALCLLATAPAQARPYTIDDVLALESYGRAAFDPKGRWTIIERHRRYDQAASYDNFPFNDRALGVVMRVDKAGGLLRPLFEQEANAGYWIGAPSPSGTRLSVFRLKEQHLSIGVVDMGSGTVRWLPLNPATPLLNPVPIWRGDDQLLVLEDVSGDLAYPLAIGSRFQREANEQWARTTSGKLAGVTRISNTPGQMPPPGAERRLHLVDLMKGSDAILASGRFADMALSADGHWVALTVEGAPSRPSTTPVTTSDLAWDLEVDLVRLSDGRRRKICGGHCNMLSNLLSWSPDGARLLFFARQGDQPWAAGSLVLHDADRASSVQALPGGAQISLGDGDWGVRTALAGWIGDRPAALVDRNGERQWQISGTGSLSRLPCPSAPAMRLTDGILSRCGNTLLWSDDKGNDQSLLTAMSLSFAAPGSNSRDIGIRASTDALPDGRWPVPIQKEDAKGHQALWVSPKQKGDAVRLPGRSARLLGGWPETHEVLSIGTNEKGMATLWLSQAGRQAIALDRLNRHLNDVELPETIKIASAVPGKVDWLFLPKRRGKAPLPLIILPYPGETFPADKPAPSDPAAISAIVNPLLLTGQGYAVLQPSLPADRALSEPARGLGALLERAADGAIATGLVDADRMIVYGHSFGGYTALVGAAQSRRFKGFIAASAPTDLASSYGRLSPHDRVSLTDGFHLGAAYGWSETGQGHLASQPWREPERYARNSPVTMIDAIQDPILLIHNDLDHVPVWGAEQMYAALTRAGKPATLIRYWGEGHSFRSPGNMRDLNTAVRTWIDHILEGKAPQRGAGGL</sequence>
<name>A0A7W9AGE1_9SPHN</name>
<dbReference type="EMBL" id="JACIJC010000001">
    <property type="protein sequence ID" value="MBB5685016.1"/>
    <property type="molecule type" value="Genomic_DNA"/>
</dbReference>
<dbReference type="RefSeq" id="WP_184015821.1">
    <property type="nucleotide sequence ID" value="NZ_JACIJC010000001.1"/>
</dbReference>
<dbReference type="InterPro" id="IPR029058">
    <property type="entry name" value="AB_hydrolase_fold"/>
</dbReference>
<feature type="domain" description="Peptidase S9 prolyl oligopeptidase catalytic" evidence="3">
    <location>
        <begin position="623"/>
        <end position="797"/>
    </location>
</feature>
<dbReference type="GO" id="GO:0006508">
    <property type="term" value="P:proteolysis"/>
    <property type="evidence" value="ECO:0007669"/>
    <property type="project" value="InterPro"/>
</dbReference>
<evidence type="ECO:0000313" key="4">
    <source>
        <dbReference type="EMBL" id="MBB5685016.1"/>
    </source>
</evidence>
<keyword evidence="2" id="KW-0732">Signal</keyword>
<feature type="signal peptide" evidence="2">
    <location>
        <begin position="1"/>
        <end position="19"/>
    </location>
</feature>
<evidence type="ECO:0000256" key="1">
    <source>
        <dbReference type="ARBA" id="ARBA00022801"/>
    </source>
</evidence>
<organism evidence="4 5">
    <name type="scientific">Sphingobium boeckii</name>
    <dbReference type="NCBI Taxonomy" id="1082345"/>
    <lineage>
        <taxon>Bacteria</taxon>
        <taxon>Pseudomonadati</taxon>
        <taxon>Pseudomonadota</taxon>
        <taxon>Alphaproteobacteria</taxon>
        <taxon>Sphingomonadales</taxon>
        <taxon>Sphingomonadaceae</taxon>
        <taxon>Sphingobium</taxon>
    </lineage>
</organism>
<gene>
    <name evidence="4" type="ORF">FHS49_001007</name>
</gene>
<protein>
    <submittedName>
        <fullName evidence="4">Dienelactone hydrolase</fullName>
    </submittedName>
</protein>
<feature type="chain" id="PRO_5031128466" evidence="2">
    <location>
        <begin position="20"/>
        <end position="808"/>
    </location>
</feature>
<dbReference type="AlphaFoldDB" id="A0A7W9AGE1"/>
<reference evidence="4 5" key="1">
    <citation type="submission" date="2020-08" db="EMBL/GenBank/DDBJ databases">
        <title>Genomic Encyclopedia of Type Strains, Phase IV (KMG-IV): sequencing the most valuable type-strain genomes for metagenomic binning, comparative biology and taxonomic classification.</title>
        <authorList>
            <person name="Goeker M."/>
        </authorList>
    </citation>
    <scope>NUCLEOTIDE SEQUENCE [LARGE SCALE GENOMIC DNA]</scope>
    <source>
        <strain evidence="4 5">DSM 25079</strain>
    </source>
</reference>
<dbReference type="Proteomes" id="UP000549617">
    <property type="component" value="Unassembled WGS sequence"/>
</dbReference>
<dbReference type="PANTHER" id="PTHR42776">
    <property type="entry name" value="SERINE PEPTIDASE S9 FAMILY MEMBER"/>
    <property type="match status" value="1"/>
</dbReference>
<proteinExistence type="predicted"/>